<protein>
    <submittedName>
        <fullName evidence="3">Uncharacterized protein</fullName>
    </submittedName>
</protein>
<evidence type="ECO:0000313" key="4">
    <source>
        <dbReference type="Proteomes" id="UP000641386"/>
    </source>
</evidence>
<sequence length="222" mass="25123">MPESRRSRRRRTVSELRAQGRYGPGLRDVLPSFVGVGLLLLGTVLLLNRLSRTFGVTGLVIGLNLLAMATVVTLRVRRAFVRRRGGHYTAEELARLDDRGLAEATARILERDGWQVADLSLRKGRLRLYARDRHGRELDVTFRPVAIDDAATDDEEPPWPATVGETDRPGVDRPGRVIVRLGGFSRSEVLWASRHRDVHLVDGRRLRRWAAGTSLDRLRPRR</sequence>
<reference evidence="3" key="2">
    <citation type="submission" date="2020-09" db="EMBL/GenBank/DDBJ databases">
        <authorList>
            <person name="Sun Q."/>
            <person name="Ohkuma M."/>
        </authorList>
    </citation>
    <scope>NUCLEOTIDE SEQUENCE</scope>
    <source>
        <strain evidence="3">JCM 3302</strain>
    </source>
</reference>
<dbReference type="AlphaFoldDB" id="A0A919AC60"/>
<keyword evidence="2" id="KW-0812">Transmembrane</keyword>
<keyword evidence="4" id="KW-1185">Reference proteome</keyword>
<name>A0A919AC60_9ACTN</name>
<dbReference type="Proteomes" id="UP000641386">
    <property type="component" value="Unassembled WGS sequence"/>
</dbReference>
<feature type="transmembrane region" description="Helical" evidence="2">
    <location>
        <begin position="53"/>
        <end position="74"/>
    </location>
</feature>
<evidence type="ECO:0000313" key="3">
    <source>
        <dbReference type="EMBL" id="GHE98155.1"/>
    </source>
</evidence>
<accession>A0A919AC60</accession>
<feature type="transmembrane region" description="Helical" evidence="2">
    <location>
        <begin position="29"/>
        <end position="47"/>
    </location>
</feature>
<gene>
    <name evidence="3" type="ORF">GCM10014715_62900</name>
</gene>
<comment type="caution">
    <text evidence="3">The sequence shown here is derived from an EMBL/GenBank/DDBJ whole genome shotgun (WGS) entry which is preliminary data.</text>
</comment>
<keyword evidence="2" id="KW-0472">Membrane</keyword>
<dbReference type="EMBL" id="BNBC01000037">
    <property type="protein sequence ID" value="GHE98155.1"/>
    <property type="molecule type" value="Genomic_DNA"/>
</dbReference>
<proteinExistence type="predicted"/>
<keyword evidence="2" id="KW-1133">Transmembrane helix</keyword>
<reference evidence="3" key="1">
    <citation type="journal article" date="2014" name="Int. J. Syst. Evol. Microbiol.">
        <title>Complete genome sequence of Corynebacterium casei LMG S-19264T (=DSM 44701T), isolated from a smear-ripened cheese.</title>
        <authorList>
            <consortium name="US DOE Joint Genome Institute (JGI-PGF)"/>
            <person name="Walter F."/>
            <person name="Albersmeier A."/>
            <person name="Kalinowski J."/>
            <person name="Ruckert C."/>
        </authorList>
    </citation>
    <scope>NUCLEOTIDE SEQUENCE</scope>
    <source>
        <strain evidence="3">JCM 3302</strain>
    </source>
</reference>
<evidence type="ECO:0000256" key="1">
    <source>
        <dbReference type="SAM" id="MobiDB-lite"/>
    </source>
</evidence>
<evidence type="ECO:0000256" key="2">
    <source>
        <dbReference type="SAM" id="Phobius"/>
    </source>
</evidence>
<organism evidence="3 4">
    <name type="scientific">Streptomyces spiralis</name>
    <dbReference type="NCBI Taxonomy" id="66376"/>
    <lineage>
        <taxon>Bacteria</taxon>
        <taxon>Bacillati</taxon>
        <taxon>Actinomycetota</taxon>
        <taxon>Actinomycetes</taxon>
        <taxon>Kitasatosporales</taxon>
        <taxon>Streptomycetaceae</taxon>
        <taxon>Streptomyces</taxon>
    </lineage>
</organism>
<feature type="region of interest" description="Disordered" evidence="1">
    <location>
        <begin position="151"/>
        <end position="170"/>
    </location>
</feature>